<name>A0A369I5H9_9BACT</name>
<dbReference type="OrthoDB" id="1074563at2"/>
<organism evidence="1 2">
    <name type="scientific">Runella aurantiaca</name>
    <dbReference type="NCBI Taxonomy" id="2282308"/>
    <lineage>
        <taxon>Bacteria</taxon>
        <taxon>Pseudomonadati</taxon>
        <taxon>Bacteroidota</taxon>
        <taxon>Cytophagia</taxon>
        <taxon>Cytophagales</taxon>
        <taxon>Spirosomataceae</taxon>
        <taxon>Runella</taxon>
    </lineage>
</organism>
<keyword evidence="2" id="KW-1185">Reference proteome</keyword>
<dbReference type="AlphaFoldDB" id="A0A369I5H9"/>
<proteinExistence type="predicted"/>
<protein>
    <submittedName>
        <fullName evidence="1">Uncharacterized protein</fullName>
    </submittedName>
</protein>
<evidence type="ECO:0000313" key="1">
    <source>
        <dbReference type="EMBL" id="RDB03515.1"/>
    </source>
</evidence>
<dbReference type="EMBL" id="QPIW01000026">
    <property type="protein sequence ID" value="RDB03515.1"/>
    <property type="molecule type" value="Genomic_DNA"/>
</dbReference>
<sequence length="224" mass="26210">MPLSKSTLMKIVRGNLLKMNYVEFKDSIMGSSGLFIKKINTGYFLTLGMIVSRYYEEKFTCAYYLSKSTRWSAIWGDIPPKSYERPSYLLTNEELQIYPKDIAGNKLKKDIWWNPNNNDEMESFYKILKLTEERFINQPELIAQIEDSKEITEFLLLSNKVIEKIKSDKIDHDFKFLPIKSLDDIPIVWFKAAEIVLSESNLSINKHMVKTLAADSFRKSLFNF</sequence>
<dbReference type="RefSeq" id="WP_114463503.1">
    <property type="nucleotide sequence ID" value="NZ_QPIW01000026.1"/>
</dbReference>
<comment type="caution">
    <text evidence="1">The sequence shown here is derived from an EMBL/GenBank/DDBJ whole genome shotgun (WGS) entry which is preliminary data.</text>
</comment>
<accession>A0A369I5H9</accession>
<evidence type="ECO:0000313" key="2">
    <source>
        <dbReference type="Proteomes" id="UP000253141"/>
    </source>
</evidence>
<reference evidence="1 2" key="1">
    <citation type="submission" date="2018-07" db="EMBL/GenBank/DDBJ databases">
        <title>Genome analysis of Runella aurantiaca.</title>
        <authorList>
            <person name="Yang X."/>
        </authorList>
    </citation>
    <scope>NUCLEOTIDE SEQUENCE [LARGE SCALE GENOMIC DNA]</scope>
    <source>
        <strain evidence="1 2">YX9</strain>
    </source>
</reference>
<gene>
    <name evidence="1" type="ORF">DVG78_23685</name>
</gene>
<dbReference type="Proteomes" id="UP000253141">
    <property type="component" value="Unassembled WGS sequence"/>
</dbReference>